<name>M5GBU7_DACPD</name>
<accession>M5GBU7</accession>
<dbReference type="HOGENOM" id="CLU_057731_0_0_1"/>
<keyword evidence="3" id="KW-1185">Reference proteome</keyword>
<dbReference type="EMBL" id="JH795855">
    <property type="protein sequence ID" value="EJU06469.1"/>
    <property type="molecule type" value="Genomic_DNA"/>
</dbReference>
<dbReference type="GO" id="GO:0003729">
    <property type="term" value="F:mRNA binding"/>
    <property type="evidence" value="ECO:0007669"/>
    <property type="project" value="InterPro"/>
</dbReference>
<feature type="region of interest" description="Disordered" evidence="1">
    <location>
        <begin position="1"/>
        <end position="20"/>
    </location>
</feature>
<dbReference type="RefSeq" id="XP_040633363.1">
    <property type="nucleotide sequence ID" value="XM_040769581.1"/>
</dbReference>
<gene>
    <name evidence="2" type="ORF">DACRYDRAFT_113170</name>
</gene>
<feature type="compositionally biased region" description="Basic and acidic residues" evidence="1">
    <location>
        <begin position="292"/>
        <end position="301"/>
    </location>
</feature>
<evidence type="ECO:0008006" key="4">
    <source>
        <dbReference type="Google" id="ProtNLM"/>
    </source>
</evidence>
<dbReference type="GO" id="GO:0000340">
    <property type="term" value="F:RNA 7-methylguanosine cap binding"/>
    <property type="evidence" value="ECO:0007669"/>
    <property type="project" value="InterPro"/>
</dbReference>
<dbReference type="Pfam" id="PF10309">
    <property type="entry name" value="NCBP3"/>
    <property type="match status" value="1"/>
</dbReference>
<dbReference type="STRING" id="1858805.M5GBU7"/>
<feature type="compositionally biased region" description="Basic residues" evidence="1">
    <location>
        <begin position="408"/>
        <end position="417"/>
    </location>
</feature>
<dbReference type="InterPro" id="IPR019416">
    <property type="entry name" value="NCBP3"/>
</dbReference>
<feature type="compositionally biased region" description="Basic and acidic residues" evidence="1">
    <location>
        <begin position="388"/>
        <end position="398"/>
    </location>
</feature>
<dbReference type="Proteomes" id="UP000030653">
    <property type="component" value="Unassembled WGS sequence"/>
</dbReference>
<evidence type="ECO:0000313" key="2">
    <source>
        <dbReference type="EMBL" id="EJU06469.1"/>
    </source>
</evidence>
<evidence type="ECO:0000313" key="3">
    <source>
        <dbReference type="Proteomes" id="UP000030653"/>
    </source>
</evidence>
<reference evidence="2 3" key="1">
    <citation type="journal article" date="2012" name="Science">
        <title>The Paleozoic origin of enzymatic lignin decomposition reconstructed from 31 fungal genomes.</title>
        <authorList>
            <person name="Floudas D."/>
            <person name="Binder M."/>
            <person name="Riley R."/>
            <person name="Barry K."/>
            <person name="Blanchette R.A."/>
            <person name="Henrissat B."/>
            <person name="Martinez A.T."/>
            <person name="Otillar R."/>
            <person name="Spatafora J.W."/>
            <person name="Yadav J.S."/>
            <person name="Aerts A."/>
            <person name="Benoit I."/>
            <person name="Boyd A."/>
            <person name="Carlson A."/>
            <person name="Copeland A."/>
            <person name="Coutinho P.M."/>
            <person name="de Vries R.P."/>
            <person name="Ferreira P."/>
            <person name="Findley K."/>
            <person name="Foster B."/>
            <person name="Gaskell J."/>
            <person name="Glotzer D."/>
            <person name="Gorecki P."/>
            <person name="Heitman J."/>
            <person name="Hesse C."/>
            <person name="Hori C."/>
            <person name="Igarashi K."/>
            <person name="Jurgens J.A."/>
            <person name="Kallen N."/>
            <person name="Kersten P."/>
            <person name="Kohler A."/>
            <person name="Kuees U."/>
            <person name="Kumar T.K.A."/>
            <person name="Kuo A."/>
            <person name="LaButti K."/>
            <person name="Larrondo L.F."/>
            <person name="Lindquist E."/>
            <person name="Ling A."/>
            <person name="Lombard V."/>
            <person name="Lucas S."/>
            <person name="Lundell T."/>
            <person name="Martin R."/>
            <person name="McLaughlin D.J."/>
            <person name="Morgenstern I."/>
            <person name="Morin E."/>
            <person name="Murat C."/>
            <person name="Nagy L.G."/>
            <person name="Nolan M."/>
            <person name="Ohm R.A."/>
            <person name="Patyshakuliyeva A."/>
            <person name="Rokas A."/>
            <person name="Ruiz-Duenas F.J."/>
            <person name="Sabat G."/>
            <person name="Salamov A."/>
            <person name="Samejima M."/>
            <person name="Schmutz J."/>
            <person name="Slot J.C."/>
            <person name="St John F."/>
            <person name="Stenlid J."/>
            <person name="Sun H."/>
            <person name="Sun S."/>
            <person name="Syed K."/>
            <person name="Tsang A."/>
            <person name="Wiebenga A."/>
            <person name="Young D."/>
            <person name="Pisabarro A."/>
            <person name="Eastwood D.C."/>
            <person name="Martin F."/>
            <person name="Cullen D."/>
            <person name="Grigoriev I.V."/>
            <person name="Hibbett D.S."/>
        </authorList>
    </citation>
    <scope>NUCLEOTIDE SEQUENCE [LARGE SCALE GENOMIC DNA]</scope>
    <source>
        <strain evidence="2 3">DJM-731 SS1</strain>
    </source>
</reference>
<dbReference type="GeneID" id="63684643"/>
<proteinExistence type="predicted"/>
<feature type="compositionally biased region" description="Basic and acidic residues" evidence="1">
    <location>
        <begin position="243"/>
        <end position="265"/>
    </location>
</feature>
<protein>
    <recommendedName>
        <fullName evidence="4">Chromatin target of PRMT1 protein C-terminal domain-containing protein</fullName>
    </recommendedName>
</protein>
<dbReference type="AlphaFoldDB" id="M5GBU7"/>
<feature type="region of interest" description="Disordered" evidence="1">
    <location>
        <begin position="215"/>
        <end position="454"/>
    </location>
</feature>
<organism evidence="2 3">
    <name type="scientific">Dacryopinax primogenitus (strain DJM 731)</name>
    <name type="common">Brown rot fungus</name>
    <dbReference type="NCBI Taxonomy" id="1858805"/>
    <lineage>
        <taxon>Eukaryota</taxon>
        <taxon>Fungi</taxon>
        <taxon>Dikarya</taxon>
        <taxon>Basidiomycota</taxon>
        <taxon>Agaricomycotina</taxon>
        <taxon>Dacrymycetes</taxon>
        <taxon>Dacrymycetales</taxon>
        <taxon>Dacrymycetaceae</taxon>
        <taxon>Dacryopinax</taxon>
    </lineage>
</organism>
<sequence>MYDDEEANVMLPYDDPTSPVPVTDEMVKEADALEGIGSLRDRLAPPTKVYRVENSKTIRGNLGKLKGISGGEEPEPEEDEMDLELGHRPNALLLQGEPIAHLPTDQVFAYVATYAPTPTGLEWVDDTTCVVLFSSGTVARGAHRFLLVDPPAEGEAFSDPLELQKAQPVPKAAWPEKARAEGAEEIRAALRGVVFVRQAKIADIKQRGARGQSRFYSTYGTQAGKEGYGRKRRREEEDEGEMSAEKRRALDEELDAYLRDESSEKQKRKKAEMDDQLDAYLAGDDAGLVNGHRGENGEYRQGRRMPRPRRERESTREDQAARRQHALDAQLDAYNEVDDVDTIPSKMRSDWTEEARAREFSPERRGGLGGRRSREEKRYEDAPVAMPMREEERRGKNEELEEEEGGGRRRRGRRGGRGPREMRNGDVPQRSNGRPRKELSELDAELEAYLNNTI</sequence>
<feature type="compositionally biased region" description="Basic and acidic residues" evidence="1">
    <location>
        <begin position="308"/>
        <end position="321"/>
    </location>
</feature>
<dbReference type="OrthoDB" id="422106at2759"/>
<evidence type="ECO:0000256" key="1">
    <source>
        <dbReference type="SAM" id="MobiDB-lite"/>
    </source>
</evidence>
<feature type="compositionally biased region" description="Basic and acidic residues" evidence="1">
    <location>
        <begin position="347"/>
        <end position="381"/>
    </location>
</feature>